<proteinExistence type="predicted"/>
<dbReference type="Proteomes" id="UP001150941">
    <property type="component" value="Unassembled WGS sequence"/>
</dbReference>
<comment type="caution">
    <text evidence="2">The sequence shown here is derived from an EMBL/GenBank/DDBJ whole genome shotgun (WGS) entry which is preliminary data.</text>
</comment>
<feature type="region of interest" description="Disordered" evidence="1">
    <location>
        <begin position="1"/>
        <end position="27"/>
    </location>
</feature>
<feature type="region of interest" description="Disordered" evidence="1">
    <location>
        <begin position="85"/>
        <end position="116"/>
    </location>
</feature>
<evidence type="ECO:0000313" key="3">
    <source>
        <dbReference type="Proteomes" id="UP001150941"/>
    </source>
</evidence>
<dbReference type="RefSeq" id="XP_058326972.1">
    <property type="nucleotide sequence ID" value="XM_058478642.1"/>
</dbReference>
<feature type="compositionally biased region" description="Basic and acidic residues" evidence="1">
    <location>
        <begin position="348"/>
        <end position="358"/>
    </location>
</feature>
<feature type="compositionally biased region" description="Polar residues" evidence="1">
    <location>
        <begin position="137"/>
        <end position="156"/>
    </location>
</feature>
<name>A0A9W9TER6_9EURO</name>
<gene>
    <name evidence="2" type="ORF">N7468_009346</name>
</gene>
<feature type="region of interest" description="Disordered" evidence="1">
    <location>
        <begin position="129"/>
        <end position="169"/>
    </location>
</feature>
<organism evidence="2 3">
    <name type="scientific">Penicillium chermesinum</name>
    <dbReference type="NCBI Taxonomy" id="63820"/>
    <lineage>
        <taxon>Eukaryota</taxon>
        <taxon>Fungi</taxon>
        <taxon>Dikarya</taxon>
        <taxon>Ascomycota</taxon>
        <taxon>Pezizomycotina</taxon>
        <taxon>Eurotiomycetes</taxon>
        <taxon>Eurotiomycetidae</taxon>
        <taxon>Eurotiales</taxon>
        <taxon>Aspergillaceae</taxon>
        <taxon>Penicillium</taxon>
    </lineage>
</organism>
<feature type="region of interest" description="Disordered" evidence="1">
    <location>
        <begin position="348"/>
        <end position="415"/>
    </location>
</feature>
<feature type="compositionally biased region" description="Low complexity" evidence="1">
    <location>
        <begin position="85"/>
        <end position="95"/>
    </location>
</feature>
<accession>A0A9W9TER6</accession>
<feature type="region of interest" description="Disordered" evidence="1">
    <location>
        <begin position="512"/>
        <end position="548"/>
    </location>
</feature>
<dbReference type="OrthoDB" id="9977870at2759"/>
<reference evidence="2" key="2">
    <citation type="journal article" date="2023" name="IMA Fungus">
        <title>Comparative genomic study of the Penicillium genus elucidates a diverse pangenome and 15 lateral gene transfer events.</title>
        <authorList>
            <person name="Petersen C."/>
            <person name="Sorensen T."/>
            <person name="Nielsen M.R."/>
            <person name="Sondergaard T.E."/>
            <person name="Sorensen J.L."/>
            <person name="Fitzpatrick D.A."/>
            <person name="Frisvad J.C."/>
            <person name="Nielsen K.L."/>
        </authorList>
    </citation>
    <scope>NUCLEOTIDE SEQUENCE</scope>
    <source>
        <strain evidence="2">IBT 19713</strain>
    </source>
</reference>
<feature type="region of interest" description="Disordered" evidence="1">
    <location>
        <begin position="317"/>
        <end position="336"/>
    </location>
</feature>
<protein>
    <submittedName>
        <fullName evidence="2">Uncharacterized protein</fullName>
    </submittedName>
</protein>
<sequence length="548" mass="62007">METEPDPSTSTSTPSAPSTPLTPAINPILDEDKYREEVLLSPSAEAEQARAQQLYHEALQLGLKVPGVRASGSLSASGSGVVADISSPILSSGSSTDRNSVFEDTDQTIGPVSPSQYDHVASSISQITIDSGAKPGSTRSMASASTRPTSYYSIDSHTAPGATPGGLGYEDALRQRRNRNSLLSVASADRQEKRRSSFRSALSRIHFRKKRTPVPPVPNLPPDVLAMYSGGQDGGEHVRVDGQPRPRTSHADDSDRTRTPRPHPTVYDKEALQRSLDHPQLKEMQELHKMEMERHMEFEEAALRILRRRHETMITERESLNEREEDEKREKNLDDTVNIEERQLAVEMEQEREFERAKLNSRTRIKHMEGYFRNASPPPSPAGTRDRSSESFSSETTDSTAPTRRFTQQQREQLEQQYHDHKAMDHLHEARIKVLRDRQEKRLREAVARMERELDQLIKHNIQKLQDLQSELHDKEMSLIDALDAKKTELQHRWHLEEAVLRRKLEVESGLPYGPLPQLSFDKHPETRDSAICVQEGEAEDPPVERSS</sequence>
<dbReference type="EMBL" id="JAPQKS010000007">
    <property type="protein sequence ID" value="KAJ5220142.1"/>
    <property type="molecule type" value="Genomic_DNA"/>
</dbReference>
<evidence type="ECO:0000256" key="1">
    <source>
        <dbReference type="SAM" id="MobiDB-lite"/>
    </source>
</evidence>
<reference evidence="2" key="1">
    <citation type="submission" date="2022-11" db="EMBL/GenBank/DDBJ databases">
        <authorList>
            <person name="Petersen C."/>
        </authorList>
    </citation>
    <scope>NUCLEOTIDE SEQUENCE</scope>
    <source>
        <strain evidence="2">IBT 19713</strain>
    </source>
</reference>
<feature type="compositionally biased region" description="Low complexity" evidence="1">
    <location>
        <begin position="390"/>
        <end position="400"/>
    </location>
</feature>
<dbReference type="GeneID" id="83205945"/>
<feature type="compositionally biased region" description="Basic and acidic residues" evidence="1">
    <location>
        <begin position="234"/>
        <end position="258"/>
    </location>
</feature>
<dbReference type="AlphaFoldDB" id="A0A9W9TER6"/>
<keyword evidence="3" id="KW-1185">Reference proteome</keyword>
<evidence type="ECO:0000313" key="2">
    <source>
        <dbReference type="EMBL" id="KAJ5220142.1"/>
    </source>
</evidence>
<feature type="compositionally biased region" description="Low complexity" evidence="1">
    <location>
        <begin position="7"/>
        <end position="24"/>
    </location>
</feature>
<feature type="compositionally biased region" description="Polar residues" evidence="1">
    <location>
        <begin position="107"/>
        <end position="116"/>
    </location>
</feature>
<feature type="region of interest" description="Disordered" evidence="1">
    <location>
        <begin position="182"/>
        <end position="267"/>
    </location>
</feature>